<accession>A0ABQ2N6K0</accession>
<dbReference type="Pfam" id="PF03473">
    <property type="entry name" value="MOSC"/>
    <property type="match status" value="1"/>
</dbReference>
<dbReference type="Gene3D" id="2.40.33.20">
    <property type="entry name" value="PK beta-barrel domain-like"/>
    <property type="match status" value="1"/>
</dbReference>
<dbReference type="PANTHER" id="PTHR30212">
    <property type="entry name" value="PROTEIN YIIM"/>
    <property type="match status" value="1"/>
</dbReference>
<evidence type="ECO:0000313" key="2">
    <source>
        <dbReference type="EMBL" id="GGO86390.1"/>
    </source>
</evidence>
<dbReference type="InterPro" id="IPR005302">
    <property type="entry name" value="MoCF_Sase_C"/>
</dbReference>
<dbReference type="EMBL" id="BMNI01000001">
    <property type="protein sequence ID" value="GGO86390.1"/>
    <property type="molecule type" value="Genomic_DNA"/>
</dbReference>
<dbReference type="SUPFAM" id="SSF50800">
    <property type="entry name" value="PK beta-barrel domain-like"/>
    <property type="match status" value="1"/>
</dbReference>
<dbReference type="InterPro" id="IPR052353">
    <property type="entry name" value="Benzoxazolinone_Detox_Enz"/>
</dbReference>
<keyword evidence="3" id="KW-1185">Reference proteome</keyword>
<dbReference type="PANTHER" id="PTHR30212:SF2">
    <property type="entry name" value="PROTEIN YIIM"/>
    <property type="match status" value="1"/>
</dbReference>
<name>A0ABQ2N6K0_9ACTN</name>
<dbReference type="InterPro" id="IPR011037">
    <property type="entry name" value="Pyrv_Knase-like_insert_dom_sf"/>
</dbReference>
<dbReference type="RefSeq" id="WP_188782702.1">
    <property type="nucleotide sequence ID" value="NZ_BMNI01000001.1"/>
</dbReference>
<feature type="domain" description="MOSC" evidence="1">
    <location>
        <begin position="35"/>
        <end position="174"/>
    </location>
</feature>
<dbReference type="PROSITE" id="PS51340">
    <property type="entry name" value="MOSC"/>
    <property type="match status" value="1"/>
</dbReference>
<organism evidence="2 3">
    <name type="scientific">Nocardioides phosphati</name>
    <dbReference type="NCBI Taxonomy" id="1867775"/>
    <lineage>
        <taxon>Bacteria</taxon>
        <taxon>Bacillati</taxon>
        <taxon>Actinomycetota</taxon>
        <taxon>Actinomycetes</taxon>
        <taxon>Propionibacteriales</taxon>
        <taxon>Nocardioidaceae</taxon>
        <taxon>Nocardioides</taxon>
    </lineage>
</organism>
<comment type="caution">
    <text evidence="2">The sequence shown here is derived from an EMBL/GenBank/DDBJ whole genome shotgun (WGS) entry which is preliminary data.</text>
</comment>
<reference evidence="3" key="1">
    <citation type="journal article" date="2019" name="Int. J. Syst. Evol. Microbiol.">
        <title>The Global Catalogue of Microorganisms (GCM) 10K type strain sequencing project: providing services to taxonomists for standard genome sequencing and annotation.</title>
        <authorList>
            <consortium name="The Broad Institute Genomics Platform"/>
            <consortium name="The Broad Institute Genome Sequencing Center for Infectious Disease"/>
            <person name="Wu L."/>
            <person name="Ma J."/>
        </authorList>
    </citation>
    <scope>NUCLEOTIDE SEQUENCE [LARGE SCALE GENOMIC DNA]</scope>
    <source>
        <strain evidence="3">CGMCC 4.7371</strain>
    </source>
</reference>
<dbReference type="Proteomes" id="UP000655410">
    <property type="component" value="Unassembled WGS sequence"/>
</dbReference>
<protein>
    <submittedName>
        <fullName evidence="2">Sulfurase</fullName>
    </submittedName>
</protein>
<sequence>MTTPHPAHAVVLSVNVGQPRATTGSREARTAIGKVPVSGPARATPFGLLGDAVGSPDVHGGVDMAVYAYAREDLDRWAAELGIELPDGWFGENLTTSGIDVNEALVGERWRIGGALFEVAKVRIPCNTFQIRIAEAGGPTRGWVRRFTEDARPGPYLRVLEEGEVAAGDAIEIVHRPDHGVTVSHMFRALTTEPALLPDLAAIEGLATSVRSKVEDYIS</sequence>
<gene>
    <name evidence="2" type="ORF">GCM10011584_08580</name>
</gene>
<evidence type="ECO:0000313" key="3">
    <source>
        <dbReference type="Proteomes" id="UP000655410"/>
    </source>
</evidence>
<proteinExistence type="predicted"/>
<evidence type="ECO:0000259" key="1">
    <source>
        <dbReference type="PROSITE" id="PS51340"/>
    </source>
</evidence>